<feature type="binding site" evidence="7">
    <location>
        <position position="126"/>
    </location>
    <ligand>
        <name>Fe cation</name>
        <dbReference type="ChEBI" id="CHEBI:24875"/>
        <label>1</label>
    </ligand>
</feature>
<keyword evidence="3" id="KW-0349">Heme</keyword>
<dbReference type="AlphaFoldDB" id="A0A5M6DM21"/>
<dbReference type="GO" id="GO:0020037">
    <property type="term" value="F:heme binding"/>
    <property type="evidence" value="ECO:0007669"/>
    <property type="project" value="TreeGrafter"/>
</dbReference>
<dbReference type="GO" id="GO:0006879">
    <property type="term" value="P:intracellular iron ion homeostasis"/>
    <property type="evidence" value="ECO:0007669"/>
    <property type="project" value="UniProtKB-KW"/>
</dbReference>
<comment type="similarity">
    <text evidence="1 6">Belongs to the bacterioferritin family.</text>
</comment>
<dbReference type="GO" id="GO:0004322">
    <property type="term" value="F:ferroxidase activity"/>
    <property type="evidence" value="ECO:0007669"/>
    <property type="project" value="UniProtKB-EC"/>
</dbReference>
<dbReference type="PANTHER" id="PTHR30295">
    <property type="entry name" value="BACTERIOFERRITIN"/>
    <property type="match status" value="1"/>
</dbReference>
<dbReference type="InterPro" id="IPR012347">
    <property type="entry name" value="Ferritin-like"/>
</dbReference>
<dbReference type="Pfam" id="PF00210">
    <property type="entry name" value="Ferritin"/>
    <property type="match status" value="1"/>
</dbReference>
<evidence type="ECO:0000256" key="6">
    <source>
        <dbReference type="PIRNR" id="PIRNR002560"/>
    </source>
</evidence>
<proteinExistence type="inferred from homology"/>
<feature type="binding site" evidence="7">
    <location>
        <position position="50"/>
    </location>
    <ligand>
        <name>Fe cation</name>
        <dbReference type="ChEBI" id="CHEBI:24875"/>
        <label>1</label>
    </ligand>
</feature>
<evidence type="ECO:0000313" key="9">
    <source>
        <dbReference type="EMBL" id="KAA5547302.1"/>
    </source>
</evidence>
<dbReference type="InterPro" id="IPR009040">
    <property type="entry name" value="Ferritin-like_diiron"/>
</dbReference>
<evidence type="ECO:0000313" key="10">
    <source>
        <dbReference type="Proteomes" id="UP000324479"/>
    </source>
</evidence>
<feature type="binding site" evidence="7">
    <location>
        <position position="129"/>
    </location>
    <ligand>
        <name>Fe cation</name>
        <dbReference type="ChEBI" id="CHEBI:24875"/>
        <label>2</label>
    </ligand>
</feature>
<dbReference type="PANTHER" id="PTHR30295:SF0">
    <property type="entry name" value="BACTERIOFERRITIN"/>
    <property type="match status" value="1"/>
</dbReference>
<evidence type="ECO:0000256" key="1">
    <source>
        <dbReference type="ARBA" id="ARBA00008093"/>
    </source>
</evidence>
<feature type="binding site" evidence="7">
    <location>
        <position position="126"/>
    </location>
    <ligand>
        <name>Fe cation</name>
        <dbReference type="ChEBI" id="CHEBI:24875"/>
        <label>2</label>
    </ligand>
</feature>
<comment type="caution">
    <text evidence="9">The sequence shown here is derived from an EMBL/GenBank/DDBJ whole genome shotgun (WGS) entry which is preliminary data.</text>
</comment>
<dbReference type="RefSeq" id="WP_150074516.1">
    <property type="nucleotide sequence ID" value="NZ_VWOX01000001.1"/>
</dbReference>
<evidence type="ECO:0000256" key="2">
    <source>
        <dbReference type="ARBA" id="ARBA00022434"/>
    </source>
</evidence>
<evidence type="ECO:0000256" key="4">
    <source>
        <dbReference type="ARBA" id="ARBA00022723"/>
    </source>
</evidence>
<dbReference type="Proteomes" id="UP000324479">
    <property type="component" value="Unassembled WGS sequence"/>
</dbReference>
<comment type="catalytic activity">
    <reaction evidence="6">
        <text>4 Fe(2+) + O2 + 4 H(+) = 4 Fe(3+) + 2 H2O</text>
        <dbReference type="Rhea" id="RHEA:11148"/>
        <dbReference type="ChEBI" id="CHEBI:15377"/>
        <dbReference type="ChEBI" id="CHEBI:15378"/>
        <dbReference type="ChEBI" id="CHEBI:15379"/>
        <dbReference type="ChEBI" id="CHEBI:29033"/>
        <dbReference type="ChEBI" id="CHEBI:29034"/>
        <dbReference type="EC" id="1.16.3.1"/>
    </reaction>
</comment>
<evidence type="ECO:0000259" key="8">
    <source>
        <dbReference type="PROSITE" id="PS50905"/>
    </source>
</evidence>
<dbReference type="SUPFAM" id="SSF47240">
    <property type="entry name" value="Ferritin-like"/>
    <property type="match status" value="1"/>
</dbReference>
<keyword evidence="5 6" id="KW-0408">Iron</keyword>
<feature type="binding site" evidence="7">
    <location>
        <position position="50"/>
    </location>
    <ligand>
        <name>Fe cation</name>
        <dbReference type="ChEBI" id="CHEBI:24875"/>
        <label>2</label>
    </ligand>
</feature>
<dbReference type="GO" id="GO:0006826">
    <property type="term" value="P:iron ion transport"/>
    <property type="evidence" value="ECO:0007669"/>
    <property type="project" value="InterPro"/>
</dbReference>
<keyword evidence="10" id="KW-1185">Reference proteome</keyword>
<evidence type="ECO:0000256" key="5">
    <source>
        <dbReference type="ARBA" id="ARBA00023004"/>
    </source>
</evidence>
<dbReference type="Gene3D" id="1.20.1260.10">
    <property type="match status" value="1"/>
</dbReference>
<dbReference type="InterPro" id="IPR002024">
    <property type="entry name" value="Bacterioferritin"/>
</dbReference>
<feature type="binding site" evidence="7">
    <location>
        <position position="93"/>
    </location>
    <ligand>
        <name>Fe cation</name>
        <dbReference type="ChEBI" id="CHEBI:24875"/>
        <label>2</label>
    </ligand>
</feature>
<sequence>MGRKETLKNLQSALSMELTAVHQYQLHAAVLDDWGMNRLASKMRDEMQEELGHSQEYLARIIFLKGQPELKLQKTPVRADSLKEMFQLDLADEQEAIGFYTTAAKQAAEAGDLGSRVLFERIALDEEGHIGWLELQLDLLKRMGEPAYIAKHISAPGEHEQG</sequence>
<reference evidence="9 10" key="1">
    <citation type="submission" date="2019-08" db="EMBL/GenBank/DDBJ databases">
        <authorList>
            <person name="Dhanesh K."/>
            <person name="Kumar G."/>
            <person name="Sasikala C."/>
            <person name="Venkata Ramana C."/>
        </authorList>
    </citation>
    <scope>NUCLEOTIDE SEQUENCE [LARGE SCALE GENOMIC DNA]</scope>
    <source>
        <strain evidence="9 10">JC645</strain>
    </source>
</reference>
<keyword evidence="2 6" id="KW-0409">Iron storage</keyword>
<dbReference type="PROSITE" id="PS50905">
    <property type="entry name" value="FERRITIN_LIKE"/>
    <property type="match status" value="1"/>
</dbReference>
<keyword evidence="4 6" id="KW-0479">Metal-binding</keyword>
<accession>A0A5M6DM21</accession>
<evidence type="ECO:0000256" key="3">
    <source>
        <dbReference type="ARBA" id="ARBA00022617"/>
    </source>
</evidence>
<organism evidence="9 10">
    <name type="scientific">Roseiconus nitratireducens</name>
    <dbReference type="NCBI Taxonomy" id="2605748"/>
    <lineage>
        <taxon>Bacteria</taxon>
        <taxon>Pseudomonadati</taxon>
        <taxon>Planctomycetota</taxon>
        <taxon>Planctomycetia</taxon>
        <taxon>Pirellulales</taxon>
        <taxon>Pirellulaceae</taxon>
        <taxon>Roseiconus</taxon>
    </lineage>
</organism>
<name>A0A5M6DM21_9BACT</name>
<dbReference type="PRINTS" id="PR00601">
    <property type="entry name" value="BACFERRITIN"/>
</dbReference>
<protein>
    <recommendedName>
        <fullName evidence="6">Bacterioferritin</fullName>
        <ecNumber evidence="6">1.16.3.1</ecNumber>
    </recommendedName>
</protein>
<gene>
    <name evidence="9" type="ORF">FYK55_02590</name>
</gene>
<dbReference type="EC" id="1.16.3.1" evidence="6"/>
<dbReference type="GO" id="GO:0008199">
    <property type="term" value="F:ferric iron binding"/>
    <property type="evidence" value="ECO:0007669"/>
    <property type="project" value="InterPro"/>
</dbReference>
<feature type="binding site" evidence="7">
    <location>
        <position position="53"/>
    </location>
    <ligand>
        <name>Fe cation</name>
        <dbReference type="ChEBI" id="CHEBI:24875"/>
        <label>1</label>
    </ligand>
</feature>
<dbReference type="InterPro" id="IPR008331">
    <property type="entry name" value="Ferritin_DPS_dom"/>
</dbReference>
<feature type="domain" description="Ferritin-like diiron" evidence="8">
    <location>
        <begin position="1"/>
        <end position="144"/>
    </location>
</feature>
<dbReference type="InterPro" id="IPR009078">
    <property type="entry name" value="Ferritin-like_SF"/>
</dbReference>
<dbReference type="CDD" id="cd00907">
    <property type="entry name" value="Bacterioferritin"/>
    <property type="match status" value="1"/>
</dbReference>
<feature type="binding site" evidence="7">
    <location>
        <position position="49"/>
    </location>
    <ligand>
        <name>Fe cation</name>
        <dbReference type="ChEBI" id="CHEBI:24875"/>
        <label>3</label>
    </ligand>
</feature>
<comment type="function">
    <text evidence="6">Iron-storage protein, whose ferroxidase center binds Fe(2+), oxidizes it using dioxygen to Fe(3+), and participates in the subsequent Fe(3+) oxide mineral core formation within the central cavity of the BFR protein shell.</text>
</comment>
<feature type="binding site" evidence="7">
    <location>
        <position position="17"/>
    </location>
    <ligand>
        <name>Fe cation</name>
        <dbReference type="ChEBI" id="CHEBI:24875"/>
        <label>1</label>
    </ligand>
</feature>
<evidence type="ECO:0000256" key="7">
    <source>
        <dbReference type="PIRSR" id="PIRSR002560-1"/>
    </source>
</evidence>
<dbReference type="EMBL" id="VWOX01000001">
    <property type="protein sequence ID" value="KAA5547302.1"/>
    <property type="molecule type" value="Genomic_DNA"/>
</dbReference>
<dbReference type="PIRSF" id="PIRSF002560">
    <property type="entry name" value="Bacterioferritin"/>
    <property type="match status" value="1"/>
</dbReference>
<dbReference type="GO" id="GO:0005829">
    <property type="term" value="C:cytosol"/>
    <property type="evidence" value="ECO:0007669"/>
    <property type="project" value="TreeGrafter"/>
</dbReference>